<sequence>MPTKTQFRTLRLTGLPPAPSAAPLYELLFEDKAKGALVRDIQDWSRHSIAPWTLSHAGNEVGVGGFRIGFAEEGLEVLFHFVPEVWGQGLASEFLNAALEYGRGELREETFFGFVDPEDSASLRVMEKAGFAATPDHVDGLQLMRSS</sequence>
<evidence type="ECO:0000313" key="2">
    <source>
        <dbReference type="EMBL" id="QXT41292.1"/>
    </source>
</evidence>
<accession>A0A8F6TYK5</accession>
<dbReference type="InterPro" id="IPR051531">
    <property type="entry name" value="N-acetyltransferase"/>
</dbReference>
<dbReference type="Pfam" id="PF13302">
    <property type="entry name" value="Acetyltransf_3"/>
    <property type="match status" value="1"/>
</dbReference>
<gene>
    <name evidence="2" type="ORF">KYE46_08800</name>
</gene>
<dbReference type="AlphaFoldDB" id="A0A8F6TYK5"/>
<organism evidence="2 3">
    <name type="scientific">Gymnodinialimonas ceratoperidinii</name>
    <dbReference type="NCBI Taxonomy" id="2856823"/>
    <lineage>
        <taxon>Bacteria</taxon>
        <taxon>Pseudomonadati</taxon>
        <taxon>Pseudomonadota</taxon>
        <taxon>Alphaproteobacteria</taxon>
        <taxon>Rhodobacterales</taxon>
        <taxon>Paracoccaceae</taxon>
        <taxon>Gymnodinialimonas</taxon>
    </lineage>
</organism>
<dbReference type="PANTHER" id="PTHR43792">
    <property type="entry name" value="GNAT FAMILY, PUTATIVE (AFU_ORTHOLOGUE AFUA_3G00765)-RELATED-RELATED"/>
    <property type="match status" value="1"/>
</dbReference>
<dbReference type="Proteomes" id="UP000825009">
    <property type="component" value="Chromosome"/>
</dbReference>
<dbReference type="EMBL" id="CP079194">
    <property type="protein sequence ID" value="QXT41292.1"/>
    <property type="molecule type" value="Genomic_DNA"/>
</dbReference>
<dbReference type="GO" id="GO:0016747">
    <property type="term" value="F:acyltransferase activity, transferring groups other than amino-acyl groups"/>
    <property type="evidence" value="ECO:0007669"/>
    <property type="project" value="InterPro"/>
</dbReference>
<feature type="domain" description="N-acetyltransferase" evidence="1">
    <location>
        <begin position="10"/>
        <end position="147"/>
    </location>
</feature>
<protein>
    <submittedName>
        <fullName evidence="2">GNAT family N-acetyltransferase</fullName>
    </submittedName>
</protein>
<evidence type="ECO:0000259" key="1">
    <source>
        <dbReference type="PROSITE" id="PS51186"/>
    </source>
</evidence>
<keyword evidence="3" id="KW-1185">Reference proteome</keyword>
<name>A0A8F6TYK5_9RHOB</name>
<evidence type="ECO:0000313" key="3">
    <source>
        <dbReference type="Proteomes" id="UP000825009"/>
    </source>
</evidence>
<dbReference type="PANTHER" id="PTHR43792:SF1">
    <property type="entry name" value="N-ACETYLTRANSFERASE DOMAIN-CONTAINING PROTEIN"/>
    <property type="match status" value="1"/>
</dbReference>
<dbReference type="RefSeq" id="WP_219004949.1">
    <property type="nucleotide sequence ID" value="NZ_CP079194.1"/>
</dbReference>
<reference evidence="2 3" key="1">
    <citation type="submission" date="2021-07" db="EMBL/GenBank/DDBJ databases">
        <title>A novel Jannaschia species isolated from marine dinoflagellate Ceratoperidinium margalefii.</title>
        <authorList>
            <person name="Jiang Y."/>
            <person name="Li Z."/>
        </authorList>
    </citation>
    <scope>NUCLEOTIDE SEQUENCE [LARGE SCALE GENOMIC DNA]</scope>
    <source>
        <strain evidence="2 3">J12C1-MA-4</strain>
    </source>
</reference>
<dbReference type="InterPro" id="IPR000182">
    <property type="entry name" value="GNAT_dom"/>
</dbReference>
<proteinExistence type="predicted"/>
<dbReference type="PROSITE" id="PS51186">
    <property type="entry name" value="GNAT"/>
    <property type="match status" value="1"/>
</dbReference>
<dbReference type="KEGG" id="gce:KYE46_08800"/>